<gene>
    <name evidence="2" type="ORF">METZ01_LOCUS507280</name>
</gene>
<sequence length="45" mass="5154">MQESNVNTETKTSRVNLLIKIYIWSVVMEPFYMFVFAPQGITGIG</sequence>
<evidence type="ECO:0000313" key="2">
    <source>
        <dbReference type="EMBL" id="SVE54426.1"/>
    </source>
</evidence>
<organism evidence="2">
    <name type="scientific">marine metagenome</name>
    <dbReference type="NCBI Taxonomy" id="408172"/>
    <lineage>
        <taxon>unclassified sequences</taxon>
        <taxon>metagenomes</taxon>
        <taxon>ecological metagenomes</taxon>
    </lineage>
</organism>
<proteinExistence type="predicted"/>
<accession>A0A383EC63</accession>
<protein>
    <submittedName>
        <fullName evidence="2">Uncharacterized protein</fullName>
    </submittedName>
</protein>
<name>A0A383EC63_9ZZZZ</name>
<keyword evidence="1" id="KW-0472">Membrane</keyword>
<evidence type="ECO:0000256" key="1">
    <source>
        <dbReference type="SAM" id="Phobius"/>
    </source>
</evidence>
<reference evidence="2" key="1">
    <citation type="submission" date="2018-05" db="EMBL/GenBank/DDBJ databases">
        <authorList>
            <person name="Lanie J.A."/>
            <person name="Ng W.-L."/>
            <person name="Kazmierczak K.M."/>
            <person name="Andrzejewski T.M."/>
            <person name="Davidsen T.M."/>
            <person name="Wayne K.J."/>
            <person name="Tettelin H."/>
            <person name="Glass J.I."/>
            <person name="Rusch D."/>
            <person name="Podicherti R."/>
            <person name="Tsui H.-C.T."/>
            <person name="Winkler M.E."/>
        </authorList>
    </citation>
    <scope>NUCLEOTIDE SEQUENCE</scope>
</reference>
<feature type="transmembrane region" description="Helical" evidence="1">
    <location>
        <begin position="21"/>
        <end position="41"/>
    </location>
</feature>
<keyword evidence="1" id="KW-1133">Transmembrane helix</keyword>
<dbReference type="AlphaFoldDB" id="A0A383EC63"/>
<keyword evidence="1" id="KW-0812">Transmembrane</keyword>
<dbReference type="EMBL" id="UINC01224696">
    <property type="protein sequence ID" value="SVE54426.1"/>
    <property type="molecule type" value="Genomic_DNA"/>
</dbReference>
<feature type="non-terminal residue" evidence="2">
    <location>
        <position position="45"/>
    </location>
</feature>